<dbReference type="Gene3D" id="2.40.160.60">
    <property type="entry name" value="Outer membrane protein transport protein (OMPP1/FadL/TodX)"/>
    <property type="match status" value="1"/>
</dbReference>
<name>A0A523UWM9_UNCT6</name>
<evidence type="ECO:0000313" key="3">
    <source>
        <dbReference type="Proteomes" id="UP000315525"/>
    </source>
</evidence>
<sequence length="336" mass="36142">MSFRLGIGIVAVVLVFPVTSSGGRYAGDFLDIGVGGRALGMGGAFVALANDGSAAFFNPAGFGQLEKKGITLMHTWLFMGMANYDFLSFAGPVGDGLGIGLSLVRLGVDEIPIFPELSGTPDERRDSLELRPDGTPLGYFQDAEYAAYLSVGKAITYEFGKGVRYVAIPIFICIGGNAKYLHQSLKDKTGTGIGVDLGAIFAINLRDIFTGAFPGRLSLGVDVMDIGGTKITWNTRSQRADEIPLNFRYGASLSQEIDLLRGEVTLAWQADTRYEQKNSYGAEYSLLKKVAVRAGYTGSDLTLGAGVSGPYNSTLDYAFMNHQLDNTHRVSFALWF</sequence>
<organism evidence="2 3">
    <name type="scientific">candidate division TA06 bacterium</name>
    <dbReference type="NCBI Taxonomy" id="2250710"/>
    <lineage>
        <taxon>Bacteria</taxon>
        <taxon>Bacteria division TA06</taxon>
    </lineage>
</organism>
<dbReference type="AlphaFoldDB" id="A0A523UWM9"/>
<dbReference type="NCBIfam" id="NF033709">
    <property type="entry name" value="PorV_fam"/>
    <property type="match status" value="1"/>
</dbReference>
<evidence type="ECO:0000256" key="1">
    <source>
        <dbReference type="ARBA" id="ARBA00005846"/>
    </source>
</evidence>
<accession>A0A523UWM9</accession>
<dbReference type="EMBL" id="SOJN01000046">
    <property type="protein sequence ID" value="TET46721.1"/>
    <property type="molecule type" value="Genomic_DNA"/>
</dbReference>
<proteinExistence type="inferred from homology"/>
<comment type="similarity">
    <text evidence="1">Belongs to the UPF0164 family.</text>
</comment>
<evidence type="ECO:0000313" key="2">
    <source>
        <dbReference type="EMBL" id="TET46721.1"/>
    </source>
</evidence>
<dbReference type="Proteomes" id="UP000315525">
    <property type="component" value="Unassembled WGS sequence"/>
</dbReference>
<dbReference type="Pfam" id="PF03687">
    <property type="entry name" value="UPF0164"/>
    <property type="match status" value="1"/>
</dbReference>
<comment type="caution">
    <text evidence="2">The sequence shown here is derived from an EMBL/GenBank/DDBJ whole genome shotgun (WGS) entry which is preliminary data.</text>
</comment>
<gene>
    <name evidence="2" type="ORF">E3J62_03725</name>
</gene>
<reference evidence="2 3" key="1">
    <citation type="submission" date="2019-03" db="EMBL/GenBank/DDBJ databases">
        <title>Metabolic potential of uncultured bacteria and archaea associated with petroleum seepage in deep-sea sediments.</title>
        <authorList>
            <person name="Dong X."/>
            <person name="Hubert C."/>
        </authorList>
    </citation>
    <scope>NUCLEOTIDE SEQUENCE [LARGE SCALE GENOMIC DNA]</scope>
    <source>
        <strain evidence="2">E44_bin18</strain>
    </source>
</reference>
<dbReference type="InterPro" id="IPR005362">
    <property type="entry name" value="UPF0164"/>
</dbReference>
<protein>
    <submittedName>
        <fullName evidence="2">PorV/PorQ family protein</fullName>
    </submittedName>
</protein>